<name>A0A1Z5JVQ2_FISSO</name>
<feature type="compositionally biased region" description="Polar residues" evidence="2">
    <location>
        <begin position="242"/>
        <end position="254"/>
    </location>
</feature>
<accession>A0A1Z5JVQ2</accession>
<dbReference type="EMBL" id="BDSP01000123">
    <property type="protein sequence ID" value="GAX17999.1"/>
    <property type="molecule type" value="Genomic_DNA"/>
</dbReference>
<evidence type="ECO:0000313" key="4">
    <source>
        <dbReference type="Proteomes" id="UP000198406"/>
    </source>
</evidence>
<feature type="compositionally biased region" description="Polar residues" evidence="2">
    <location>
        <begin position="42"/>
        <end position="56"/>
    </location>
</feature>
<feature type="region of interest" description="Disordered" evidence="2">
    <location>
        <begin position="1"/>
        <end position="21"/>
    </location>
</feature>
<reference evidence="3 4" key="1">
    <citation type="journal article" date="2015" name="Plant Cell">
        <title>Oil accumulation by the oleaginous diatom Fistulifera solaris as revealed by the genome and transcriptome.</title>
        <authorList>
            <person name="Tanaka T."/>
            <person name="Maeda Y."/>
            <person name="Veluchamy A."/>
            <person name="Tanaka M."/>
            <person name="Abida H."/>
            <person name="Marechal E."/>
            <person name="Bowler C."/>
            <person name="Muto M."/>
            <person name="Sunaga Y."/>
            <person name="Tanaka M."/>
            <person name="Yoshino T."/>
            <person name="Taniguchi T."/>
            <person name="Fukuda Y."/>
            <person name="Nemoto M."/>
            <person name="Matsumoto M."/>
            <person name="Wong P.S."/>
            <person name="Aburatani S."/>
            <person name="Fujibuchi W."/>
        </authorList>
    </citation>
    <scope>NUCLEOTIDE SEQUENCE [LARGE SCALE GENOMIC DNA]</scope>
    <source>
        <strain evidence="3 4">JPCC DA0580</strain>
    </source>
</reference>
<gene>
    <name evidence="3" type="ORF">FisN_18Hh212</name>
</gene>
<feature type="region of interest" description="Disordered" evidence="2">
    <location>
        <begin position="391"/>
        <end position="413"/>
    </location>
</feature>
<feature type="coiled-coil region" evidence="1">
    <location>
        <begin position="274"/>
        <end position="301"/>
    </location>
</feature>
<feature type="compositionally biased region" description="Polar residues" evidence="2">
    <location>
        <begin position="219"/>
        <end position="229"/>
    </location>
</feature>
<evidence type="ECO:0000256" key="1">
    <source>
        <dbReference type="SAM" id="Coils"/>
    </source>
</evidence>
<dbReference type="InParanoid" id="A0A1Z5JVQ2"/>
<comment type="caution">
    <text evidence="3">The sequence shown here is derived from an EMBL/GenBank/DDBJ whole genome shotgun (WGS) entry which is preliminary data.</text>
</comment>
<protein>
    <submittedName>
        <fullName evidence="3">Uncharacterized protein</fullName>
    </submittedName>
</protein>
<feature type="compositionally biased region" description="Polar residues" evidence="2">
    <location>
        <begin position="66"/>
        <end position="76"/>
    </location>
</feature>
<dbReference type="AlphaFoldDB" id="A0A1Z5JVQ2"/>
<feature type="region of interest" description="Disordered" evidence="2">
    <location>
        <begin position="39"/>
        <end position="76"/>
    </location>
</feature>
<sequence>MTEPSRCSSRTESTIPRASSNLELLSQTAAWKNDLENPARVSPSTEIAAQTPSTDLVSPKHCHTVGSASPETSPSLSVGYTLDGRTASPFVSSLQSSSSWAEKWSSMMFPINNERSNSFEDKSQELSGATFPASSSSAFCHHPQAVHAAFAPPVSTGNTRKRSIDESSDASNKRLVVSTSPDGSRVSVTTTTTTVIRQPGAALLQPRFQGRAELPGHGSLSSRSGSTTPPFLIEPGAARTGPWQTSWTHTPSASNHQQVLDELARDNALLRYELGERNRLVETLQQAIEDLQAQVDELRQLPVGKISQIPVADMLELMHTYGSEVSDHTHLPVSPGSESKRKVQKASIVRQFRRWNPNFHEFFHFQEGKWVPKLGVKGELERRAQSRALRRLEKVAGTKSKTDGDLKKRSASP</sequence>
<proteinExistence type="predicted"/>
<evidence type="ECO:0000256" key="2">
    <source>
        <dbReference type="SAM" id="MobiDB-lite"/>
    </source>
</evidence>
<dbReference type="Proteomes" id="UP000198406">
    <property type="component" value="Unassembled WGS sequence"/>
</dbReference>
<feature type="region of interest" description="Disordered" evidence="2">
    <location>
        <begin position="151"/>
        <end position="254"/>
    </location>
</feature>
<evidence type="ECO:0000313" key="3">
    <source>
        <dbReference type="EMBL" id="GAX17999.1"/>
    </source>
</evidence>
<keyword evidence="1" id="KW-0175">Coiled coil</keyword>
<organism evidence="3 4">
    <name type="scientific">Fistulifera solaris</name>
    <name type="common">Oleaginous diatom</name>
    <dbReference type="NCBI Taxonomy" id="1519565"/>
    <lineage>
        <taxon>Eukaryota</taxon>
        <taxon>Sar</taxon>
        <taxon>Stramenopiles</taxon>
        <taxon>Ochrophyta</taxon>
        <taxon>Bacillariophyta</taxon>
        <taxon>Bacillariophyceae</taxon>
        <taxon>Bacillariophycidae</taxon>
        <taxon>Naviculales</taxon>
        <taxon>Naviculaceae</taxon>
        <taxon>Fistulifera</taxon>
    </lineage>
</organism>
<feature type="compositionally biased region" description="Polar residues" evidence="2">
    <location>
        <begin position="177"/>
        <end position="188"/>
    </location>
</feature>
<dbReference type="OrthoDB" id="48490at2759"/>
<keyword evidence="4" id="KW-1185">Reference proteome</keyword>